<keyword evidence="3" id="KW-0862">Zinc</keyword>
<name>A0A8K0K5Y9_LADFU</name>
<dbReference type="Gene3D" id="1.10.8.10">
    <property type="entry name" value="DNA helicase RuvA subunit, C-terminal domain"/>
    <property type="match status" value="1"/>
</dbReference>
<sequence length="222" mass="25546">MSNSTGTVHSVAVERKEIPVCQDSKESFEDIIKTLEDENKGLQEHVKTQEGKIRGMENEIKTLNDRFNTVNKDLGELQRVNEKQRESEAINEEIVETLIKETNRKVDSELSLQEAINSITEECSSLKGSEASLQESIKIILDDLERVQNREIVLNETIKRYEDETDRRRESQMCIVCMTTELKVVFIPCGHLVTCSDCSRRVNQCPSCRQHITSRVNIFRQN</sequence>
<evidence type="ECO:0000313" key="8">
    <source>
        <dbReference type="Proteomes" id="UP000792457"/>
    </source>
</evidence>
<protein>
    <recommendedName>
        <fullName evidence="6">RING-type domain-containing protein</fullName>
    </recommendedName>
</protein>
<feature type="domain" description="RING-type" evidence="6">
    <location>
        <begin position="174"/>
        <end position="209"/>
    </location>
</feature>
<dbReference type="FunFam" id="1.10.1170.10:FF:000002">
    <property type="entry name" value="Baculoviral IAP repeat containing 7"/>
    <property type="match status" value="1"/>
</dbReference>
<dbReference type="SUPFAM" id="SSF57850">
    <property type="entry name" value="RING/U-box"/>
    <property type="match status" value="1"/>
</dbReference>
<dbReference type="PANTHER" id="PTHR14879:SF5">
    <property type="entry name" value="RING-TYPE DOMAIN-CONTAINING PROTEIN"/>
    <property type="match status" value="1"/>
</dbReference>
<gene>
    <name evidence="7" type="ORF">J437_LFUL009544</name>
</gene>
<dbReference type="InterPro" id="IPR051728">
    <property type="entry name" value="RING-FYVE_E3_ubiquitin-ligase"/>
</dbReference>
<dbReference type="InterPro" id="IPR011029">
    <property type="entry name" value="DEATH-like_dom_sf"/>
</dbReference>
<comment type="caution">
    <text evidence="7">The sequence shown here is derived from an EMBL/GenBank/DDBJ whole genome shotgun (WGS) entry which is preliminary data.</text>
</comment>
<evidence type="ECO:0000313" key="7">
    <source>
        <dbReference type="EMBL" id="KAG8228985.1"/>
    </source>
</evidence>
<dbReference type="PANTHER" id="PTHR14879">
    <property type="entry name" value="CASPASE REGULATOR, RING FINGER DOMAIN-CONTAINING"/>
    <property type="match status" value="1"/>
</dbReference>
<keyword evidence="2 4" id="KW-0863">Zinc-finger</keyword>
<dbReference type="SMART" id="SM00184">
    <property type="entry name" value="RING"/>
    <property type="match status" value="1"/>
</dbReference>
<dbReference type="OrthoDB" id="774873at2759"/>
<evidence type="ECO:0000256" key="1">
    <source>
        <dbReference type="ARBA" id="ARBA00022723"/>
    </source>
</evidence>
<dbReference type="Proteomes" id="UP000792457">
    <property type="component" value="Unassembled WGS sequence"/>
</dbReference>
<accession>A0A8K0K5Y9</accession>
<dbReference type="AlphaFoldDB" id="A0A8K0K5Y9"/>
<dbReference type="SUPFAM" id="SSF57997">
    <property type="entry name" value="Tropomyosin"/>
    <property type="match status" value="1"/>
</dbReference>
<keyword evidence="8" id="KW-1185">Reference proteome</keyword>
<evidence type="ECO:0000259" key="6">
    <source>
        <dbReference type="PROSITE" id="PS50089"/>
    </source>
</evidence>
<dbReference type="GO" id="GO:0008270">
    <property type="term" value="F:zinc ion binding"/>
    <property type="evidence" value="ECO:0007669"/>
    <property type="project" value="UniProtKB-KW"/>
</dbReference>
<organism evidence="7 8">
    <name type="scientific">Ladona fulva</name>
    <name type="common">Scarce chaser dragonfly</name>
    <name type="synonym">Libellula fulva</name>
    <dbReference type="NCBI Taxonomy" id="123851"/>
    <lineage>
        <taxon>Eukaryota</taxon>
        <taxon>Metazoa</taxon>
        <taxon>Ecdysozoa</taxon>
        <taxon>Arthropoda</taxon>
        <taxon>Hexapoda</taxon>
        <taxon>Insecta</taxon>
        <taxon>Pterygota</taxon>
        <taxon>Palaeoptera</taxon>
        <taxon>Odonata</taxon>
        <taxon>Epiprocta</taxon>
        <taxon>Anisoptera</taxon>
        <taxon>Libelluloidea</taxon>
        <taxon>Libellulidae</taxon>
        <taxon>Ladona</taxon>
    </lineage>
</organism>
<dbReference type="EMBL" id="KZ308404">
    <property type="protein sequence ID" value="KAG8228985.1"/>
    <property type="molecule type" value="Genomic_DNA"/>
</dbReference>
<evidence type="ECO:0000256" key="4">
    <source>
        <dbReference type="PROSITE-ProRule" id="PRU00175"/>
    </source>
</evidence>
<keyword evidence="1" id="KW-0479">Metal-binding</keyword>
<dbReference type="Gene3D" id="1.10.1170.10">
    <property type="entry name" value="Inhibitor Of Apoptosis Protein (2mihbC-IAP-1), Chain A"/>
    <property type="match status" value="1"/>
</dbReference>
<dbReference type="Gene3D" id="1.10.533.10">
    <property type="entry name" value="Death Domain, Fas"/>
    <property type="match status" value="1"/>
</dbReference>
<evidence type="ECO:0000256" key="5">
    <source>
        <dbReference type="SAM" id="Coils"/>
    </source>
</evidence>
<evidence type="ECO:0000256" key="2">
    <source>
        <dbReference type="ARBA" id="ARBA00022771"/>
    </source>
</evidence>
<dbReference type="InterPro" id="IPR001841">
    <property type="entry name" value="Znf_RING"/>
</dbReference>
<keyword evidence="5" id="KW-0175">Coiled coil</keyword>
<reference evidence="7" key="2">
    <citation type="submission" date="2017-10" db="EMBL/GenBank/DDBJ databases">
        <title>Ladona fulva Genome sequencing and assembly.</title>
        <authorList>
            <person name="Murali S."/>
            <person name="Richards S."/>
            <person name="Bandaranaike D."/>
            <person name="Bellair M."/>
            <person name="Blankenburg K."/>
            <person name="Chao H."/>
            <person name="Dinh H."/>
            <person name="Doddapaneni H."/>
            <person name="Dugan-Rocha S."/>
            <person name="Elkadiri S."/>
            <person name="Gnanaolivu R."/>
            <person name="Hernandez B."/>
            <person name="Skinner E."/>
            <person name="Javaid M."/>
            <person name="Lee S."/>
            <person name="Li M."/>
            <person name="Ming W."/>
            <person name="Munidasa M."/>
            <person name="Muniz J."/>
            <person name="Nguyen L."/>
            <person name="Hughes D."/>
            <person name="Osuji N."/>
            <person name="Pu L.-L."/>
            <person name="Puazo M."/>
            <person name="Qu C."/>
            <person name="Quiroz J."/>
            <person name="Raj R."/>
            <person name="Weissenberger G."/>
            <person name="Xin Y."/>
            <person name="Zou X."/>
            <person name="Han Y."/>
            <person name="Worley K."/>
            <person name="Muzny D."/>
            <person name="Gibbs R."/>
        </authorList>
    </citation>
    <scope>NUCLEOTIDE SEQUENCE</scope>
    <source>
        <strain evidence="7">Sampled in the wild</strain>
    </source>
</reference>
<proteinExistence type="predicted"/>
<dbReference type="Pfam" id="PF13920">
    <property type="entry name" value="zf-C3HC4_3"/>
    <property type="match status" value="1"/>
</dbReference>
<evidence type="ECO:0000256" key="3">
    <source>
        <dbReference type="ARBA" id="ARBA00022833"/>
    </source>
</evidence>
<reference evidence="7" key="1">
    <citation type="submission" date="2013-04" db="EMBL/GenBank/DDBJ databases">
        <authorList>
            <person name="Qu J."/>
            <person name="Murali S.C."/>
            <person name="Bandaranaike D."/>
            <person name="Bellair M."/>
            <person name="Blankenburg K."/>
            <person name="Chao H."/>
            <person name="Dinh H."/>
            <person name="Doddapaneni H."/>
            <person name="Downs B."/>
            <person name="Dugan-Rocha S."/>
            <person name="Elkadiri S."/>
            <person name="Gnanaolivu R.D."/>
            <person name="Hernandez B."/>
            <person name="Javaid M."/>
            <person name="Jayaseelan J.C."/>
            <person name="Lee S."/>
            <person name="Li M."/>
            <person name="Ming W."/>
            <person name="Munidasa M."/>
            <person name="Muniz J."/>
            <person name="Nguyen L."/>
            <person name="Ongeri F."/>
            <person name="Osuji N."/>
            <person name="Pu L.-L."/>
            <person name="Puazo M."/>
            <person name="Qu C."/>
            <person name="Quiroz J."/>
            <person name="Raj R."/>
            <person name="Weissenberger G."/>
            <person name="Xin Y."/>
            <person name="Zou X."/>
            <person name="Han Y."/>
            <person name="Richards S."/>
            <person name="Worley K."/>
            <person name="Muzny D."/>
            <person name="Gibbs R."/>
        </authorList>
    </citation>
    <scope>NUCLEOTIDE SEQUENCE</scope>
    <source>
        <strain evidence="7">Sampled in the wild</strain>
    </source>
</reference>
<feature type="coiled-coil region" evidence="5">
    <location>
        <begin position="25"/>
        <end position="73"/>
    </location>
</feature>
<dbReference type="PROSITE" id="PS50089">
    <property type="entry name" value="ZF_RING_2"/>
    <property type="match status" value="1"/>
</dbReference>